<evidence type="ECO:0000313" key="1">
    <source>
        <dbReference type="EMBL" id="KMW67189.1"/>
    </source>
</evidence>
<gene>
    <name evidence="1" type="ORF">BDDG_11969</name>
</gene>
<sequence length="122" mass="13917">MRPTNQSLNCNRRKEMVSMLYWARSIIARQARDTTRIALGNAKTPVRKEPPINIPSLCIKINTFPNLNSTLRTCWSPCRLHMLSMPSSPIIPHDQGRLQLFFHVISTPIVIIYAAHINRLAA</sequence>
<accession>A0A0J9HDS8</accession>
<protein>
    <submittedName>
        <fullName evidence="1">Uncharacterized protein</fullName>
    </submittedName>
</protein>
<name>A0A0J9HDS8_AJEDA</name>
<proteinExistence type="predicted"/>
<organism evidence="1">
    <name type="scientific">Ajellomyces dermatitidis (strain ATCC 18188 / CBS 674.68)</name>
    <name type="common">Blastomyces dermatitidis</name>
    <dbReference type="NCBI Taxonomy" id="653446"/>
    <lineage>
        <taxon>Eukaryota</taxon>
        <taxon>Fungi</taxon>
        <taxon>Dikarya</taxon>
        <taxon>Ascomycota</taxon>
        <taxon>Pezizomycotina</taxon>
        <taxon>Eurotiomycetes</taxon>
        <taxon>Eurotiomycetidae</taxon>
        <taxon>Onygenales</taxon>
        <taxon>Ajellomycetaceae</taxon>
        <taxon>Blastomyces</taxon>
    </lineage>
</organism>
<dbReference type="AlphaFoldDB" id="A0A0J9HDS8"/>
<reference evidence="1" key="1">
    <citation type="submission" date="2010-03" db="EMBL/GenBank/DDBJ databases">
        <title>Annotation of Blastomyces dermatitidis strain ATCC 18188.</title>
        <authorList>
            <consortium name="The Broad Institute Genome Sequencing Platform"/>
            <consortium name="Broad Institute Genome Sequencing Center for Infectious Disease."/>
            <person name="Cuomo C."/>
            <person name="Klein B."/>
            <person name="Sullivan T."/>
            <person name="Heitman J."/>
            <person name="Young S."/>
            <person name="Zeng Q."/>
            <person name="Gargeya S."/>
            <person name="Alvarado L."/>
            <person name="Berlin A.M."/>
            <person name="Chapman S.B."/>
            <person name="Chen Z."/>
            <person name="Freedman E."/>
            <person name="Gellesch M."/>
            <person name="Goldberg J."/>
            <person name="Griggs A."/>
            <person name="Gujja S."/>
            <person name="Heilman E."/>
            <person name="Heiman D."/>
            <person name="Howarth C."/>
            <person name="Mehta T."/>
            <person name="Neiman D."/>
            <person name="Pearson M."/>
            <person name="Roberts A."/>
            <person name="Saif S."/>
            <person name="Shea T."/>
            <person name="Shenoy N."/>
            <person name="Sisk P."/>
            <person name="Stolte C."/>
            <person name="Sykes S."/>
            <person name="White J."/>
            <person name="Yandava C."/>
            <person name="Haas B."/>
            <person name="Nusbaum C."/>
            <person name="Birren B."/>
        </authorList>
    </citation>
    <scope>NUCLEOTIDE SEQUENCE</scope>
    <source>
        <strain evidence="1">ATCC 18188</strain>
    </source>
</reference>
<dbReference type="EMBL" id="GG749418">
    <property type="protein sequence ID" value="KMW67189.1"/>
    <property type="molecule type" value="Genomic_DNA"/>
</dbReference>
<dbReference type="Proteomes" id="UP000007802">
    <property type="component" value="Unassembled WGS sequence"/>
</dbReference>